<keyword evidence="3" id="KW-1185">Reference proteome</keyword>
<evidence type="ECO:0000256" key="1">
    <source>
        <dbReference type="ARBA" id="ARBA00022533"/>
    </source>
</evidence>
<protein>
    <submittedName>
        <fullName evidence="2">Uncharacterized protein</fullName>
    </submittedName>
</protein>
<sequence>MVASSTFNYGIIIMVNIVAQNDSPRGTHLRCTGPYLMVIDNSLGFDTAVHEEAQQAINAAHVVAESIENGIGVVKLMGQYYESPFYLEGPGGHFEFIEKRLKEHGHMVIVIAEGAGKDLLTEGKSYHGPATPRRWFVDITKDKVKSYFDGDDCGCGAGNKENNASVHPGFHHVSLQCPSDFKLSRGDFDVIVDWSCTYKYSNAYLGGCHGKMIKVEVNSKILEVPSGILPSSVRESNKEAIYRLHMEDQEVYTPKRLAKDYNTAAETVDEILLLRDALTNRKPEHIERAATYRMYKENPEIYTIERLAKDFKIARGTTHLTLFAEHVRETILQPK</sequence>
<keyword evidence="1" id="KW-0021">Allosteric enzyme</keyword>
<dbReference type="InterPro" id="IPR035966">
    <property type="entry name" value="PKF_sf"/>
</dbReference>
<dbReference type="EMBL" id="JAUESC010000004">
    <property type="protein sequence ID" value="KAK0596179.1"/>
    <property type="molecule type" value="Genomic_DNA"/>
</dbReference>
<comment type="caution">
    <text evidence="2">The sequence shown here is derived from an EMBL/GenBank/DDBJ whole genome shotgun (WGS) entry which is preliminary data.</text>
</comment>
<gene>
    <name evidence="2" type="ORF">LWI29_013397</name>
</gene>
<organism evidence="2 3">
    <name type="scientific">Acer saccharum</name>
    <name type="common">Sugar maple</name>
    <dbReference type="NCBI Taxonomy" id="4024"/>
    <lineage>
        <taxon>Eukaryota</taxon>
        <taxon>Viridiplantae</taxon>
        <taxon>Streptophyta</taxon>
        <taxon>Embryophyta</taxon>
        <taxon>Tracheophyta</taxon>
        <taxon>Spermatophyta</taxon>
        <taxon>Magnoliopsida</taxon>
        <taxon>eudicotyledons</taxon>
        <taxon>Gunneridae</taxon>
        <taxon>Pentapetalae</taxon>
        <taxon>rosids</taxon>
        <taxon>malvids</taxon>
        <taxon>Sapindales</taxon>
        <taxon>Sapindaceae</taxon>
        <taxon>Hippocastanoideae</taxon>
        <taxon>Acereae</taxon>
        <taxon>Acer</taxon>
    </lineage>
</organism>
<reference evidence="2" key="1">
    <citation type="journal article" date="2022" name="Plant J.">
        <title>Strategies of tolerance reflected in two North American maple genomes.</title>
        <authorList>
            <person name="McEvoy S.L."/>
            <person name="Sezen U.U."/>
            <person name="Trouern-Trend A."/>
            <person name="McMahon S.M."/>
            <person name="Schaberg P.G."/>
            <person name="Yang J."/>
            <person name="Wegrzyn J.L."/>
            <person name="Swenson N.G."/>
        </authorList>
    </citation>
    <scope>NUCLEOTIDE SEQUENCE</scope>
    <source>
        <strain evidence="2">NS2018</strain>
    </source>
</reference>
<dbReference type="Gene3D" id="3.40.50.460">
    <property type="entry name" value="Phosphofructokinase domain"/>
    <property type="match status" value="1"/>
</dbReference>
<dbReference type="SUPFAM" id="SSF53784">
    <property type="entry name" value="Phosphofructokinase"/>
    <property type="match status" value="1"/>
</dbReference>
<dbReference type="PANTHER" id="PTHR45770">
    <property type="entry name" value="ATP-DEPENDENT 6-PHOSPHOFRUCTOKINASE 1"/>
    <property type="match status" value="1"/>
</dbReference>
<dbReference type="InterPro" id="IPR050929">
    <property type="entry name" value="PFKA"/>
</dbReference>
<reference evidence="2" key="2">
    <citation type="submission" date="2023-06" db="EMBL/GenBank/DDBJ databases">
        <authorList>
            <person name="Swenson N.G."/>
            <person name="Wegrzyn J.L."/>
            <person name="Mcevoy S.L."/>
        </authorList>
    </citation>
    <scope>NUCLEOTIDE SEQUENCE</scope>
    <source>
        <strain evidence="2">NS2018</strain>
        <tissue evidence="2">Leaf</tissue>
    </source>
</reference>
<accession>A0AA39SQC6</accession>
<evidence type="ECO:0000313" key="3">
    <source>
        <dbReference type="Proteomes" id="UP001168877"/>
    </source>
</evidence>
<name>A0AA39SQC6_ACESA</name>
<dbReference type="Proteomes" id="UP001168877">
    <property type="component" value="Unassembled WGS sequence"/>
</dbReference>
<proteinExistence type="predicted"/>
<dbReference type="GO" id="GO:0003872">
    <property type="term" value="F:6-phosphofructokinase activity"/>
    <property type="evidence" value="ECO:0007669"/>
    <property type="project" value="InterPro"/>
</dbReference>
<evidence type="ECO:0000313" key="2">
    <source>
        <dbReference type="EMBL" id="KAK0596179.1"/>
    </source>
</evidence>
<dbReference type="AlphaFoldDB" id="A0AA39SQC6"/>